<comment type="caution">
    <text evidence="1">The sequence shown here is derived from an EMBL/GenBank/DDBJ whole genome shotgun (WGS) entry which is preliminary data.</text>
</comment>
<proteinExistence type="predicted"/>
<reference evidence="1" key="1">
    <citation type="journal article" date="2020" name="bioRxiv">
        <title>A rank-normalized archaeal taxonomy based on genome phylogeny resolves widespread incomplete and uneven classifications.</title>
        <authorList>
            <person name="Rinke C."/>
            <person name="Chuvochina M."/>
            <person name="Mussig A.J."/>
            <person name="Chaumeil P.-A."/>
            <person name="Waite D.W."/>
            <person name="Whitman W.B."/>
            <person name="Parks D.H."/>
            <person name="Hugenholtz P."/>
        </authorList>
    </citation>
    <scope>NUCLEOTIDE SEQUENCE</scope>
    <source>
        <strain evidence="1">UBA8838</strain>
    </source>
</reference>
<dbReference type="AlphaFoldDB" id="A0A832TP04"/>
<evidence type="ECO:0000313" key="1">
    <source>
        <dbReference type="EMBL" id="HII73018.1"/>
    </source>
</evidence>
<name>A0A832TP04_9CREN</name>
<dbReference type="EMBL" id="DUJO01000003">
    <property type="protein sequence ID" value="HII73018.1"/>
    <property type="molecule type" value="Genomic_DNA"/>
</dbReference>
<protein>
    <submittedName>
        <fullName evidence="1">Uncharacterized protein</fullName>
    </submittedName>
</protein>
<organism evidence="1 2">
    <name type="scientific">Sulfurisphaera tokodaii</name>
    <dbReference type="NCBI Taxonomy" id="111955"/>
    <lineage>
        <taxon>Archaea</taxon>
        <taxon>Thermoproteota</taxon>
        <taxon>Thermoprotei</taxon>
        <taxon>Sulfolobales</taxon>
        <taxon>Sulfolobaceae</taxon>
        <taxon>Sulfurisphaera</taxon>
    </lineage>
</organism>
<dbReference type="Proteomes" id="UP000646844">
    <property type="component" value="Unassembled WGS sequence"/>
</dbReference>
<evidence type="ECO:0000313" key="2">
    <source>
        <dbReference type="Proteomes" id="UP000646844"/>
    </source>
</evidence>
<accession>A0A832TP04</accession>
<gene>
    <name evidence="1" type="ORF">HA332_01100</name>
</gene>
<sequence length="96" mass="11322">MLRELEELSERKEEGYDVVISFKEGVKIRFQAPLWLYLKHFSSPKPTGYDLVTGFDLNSDRLNVVVIDKEDRVITTRAYRYSEVTRLVILRRGLEN</sequence>